<feature type="transmembrane region" description="Helical" evidence="7">
    <location>
        <begin position="177"/>
        <end position="195"/>
    </location>
</feature>
<dbReference type="PANTHER" id="PTHR23517:SF2">
    <property type="entry name" value="MULTIDRUG RESISTANCE PROTEIN MDTH"/>
    <property type="match status" value="1"/>
</dbReference>
<keyword evidence="4 7" id="KW-0812">Transmembrane</keyword>
<evidence type="ECO:0000256" key="2">
    <source>
        <dbReference type="ARBA" id="ARBA00022448"/>
    </source>
</evidence>
<feature type="transmembrane region" description="Helical" evidence="7">
    <location>
        <begin position="112"/>
        <end position="137"/>
    </location>
</feature>
<feature type="transmembrane region" description="Helical" evidence="7">
    <location>
        <begin position="386"/>
        <end position="406"/>
    </location>
</feature>
<evidence type="ECO:0000313" key="10">
    <source>
        <dbReference type="Proteomes" id="UP001219605"/>
    </source>
</evidence>
<feature type="transmembrane region" description="Helical" evidence="7">
    <location>
        <begin position="227"/>
        <end position="254"/>
    </location>
</feature>
<evidence type="ECO:0000313" key="9">
    <source>
        <dbReference type="EMBL" id="WDZ86241.1"/>
    </source>
</evidence>
<dbReference type="PANTHER" id="PTHR23517">
    <property type="entry name" value="RESISTANCE PROTEIN MDTM, PUTATIVE-RELATED-RELATED"/>
    <property type="match status" value="1"/>
</dbReference>
<accession>A0ABY7ZT72</accession>
<name>A0ABY7ZT72_9ACTN</name>
<feature type="domain" description="Major facilitator superfamily (MFS) profile" evidence="8">
    <location>
        <begin position="21"/>
        <end position="411"/>
    </location>
</feature>
<gene>
    <name evidence="9" type="ORF">PVK37_07490</name>
</gene>
<dbReference type="RefSeq" id="WP_275033041.1">
    <property type="nucleotide sequence ID" value="NZ_CP118615.1"/>
</dbReference>
<dbReference type="SUPFAM" id="SSF103473">
    <property type="entry name" value="MFS general substrate transporter"/>
    <property type="match status" value="1"/>
</dbReference>
<dbReference type="Gene3D" id="1.20.1250.20">
    <property type="entry name" value="MFS general substrate transporter like domains"/>
    <property type="match status" value="1"/>
</dbReference>
<dbReference type="EMBL" id="CP118615">
    <property type="protein sequence ID" value="WDZ86241.1"/>
    <property type="molecule type" value="Genomic_DNA"/>
</dbReference>
<dbReference type="InterPro" id="IPR036259">
    <property type="entry name" value="MFS_trans_sf"/>
</dbReference>
<keyword evidence="2" id="KW-0813">Transport</keyword>
<dbReference type="InterPro" id="IPR020846">
    <property type="entry name" value="MFS_dom"/>
</dbReference>
<evidence type="ECO:0000256" key="6">
    <source>
        <dbReference type="ARBA" id="ARBA00023136"/>
    </source>
</evidence>
<evidence type="ECO:0000256" key="5">
    <source>
        <dbReference type="ARBA" id="ARBA00022989"/>
    </source>
</evidence>
<dbReference type="InterPro" id="IPR011701">
    <property type="entry name" value="MFS"/>
</dbReference>
<keyword evidence="6 7" id="KW-0472">Membrane</keyword>
<organism evidence="9 10">
    <name type="scientific">Micromonospora cathayae</name>
    <dbReference type="NCBI Taxonomy" id="3028804"/>
    <lineage>
        <taxon>Bacteria</taxon>
        <taxon>Bacillati</taxon>
        <taxon>Actinomycetota</taxon>
        <taxon>Actinomycetes</taxon>
        <taxon>Micromonosporales</taxon>
        <taxon>Micromonosporaceae</taxon>
        <taxon>Micromonospora</taxon>
    </lineage>
</organism>
<feature type="transmembrane region" description="Helical" evidence="7">
    <location>
        <begin position="260"/>
        <end position="279"/>
    </location>
</feature>
<feature type="transmembrane region" description="Helical" evidence="7">
    <location>
        <begin position="88"/>
        <end position="106"/>
    </location>
</feature>
<evidence type="ECO:0000256" key="3">
    <source>
        <dbReference type="ARBA" id="ARBA00022475"/>
    </source>
</evidence>
<feature type="transmembrane region" description="Helical" evidence="7">
    <location>
        <begin position="291"/>
        <end position="311"/>
    </location>
</feature>
<keyword evidence="5 7" id="KW-1133">Transmembrane helix</keyword>
<evidence type="ECO:0000256" key="1">
    <source>
        <dbReference type="ARBA" id="ARBA00004651"/>
    </source>
</evidence>
<dbReference type="Proteomes" id="UP001219605">
    <property type="component" value="Chromosome"/>
</dbReference>
<feature type="transmembrane region" description="Helical" evidence="7">
    <location>
        <begin position="149"/>
        <end position="171"/>
    </location>
</feature>
<dbReference type="Pfam" id="PF07690">
    <property type="entry name" value="MFS_1"/>
    <property type="match status" value="1"/>
</dbReference>
<dbReference type="PROSITE" id="PS50850">
    <property type="entry name" value="MFS"/>
    <property type="match status" value="1"/>
</dbReference>
<evidence type="ECO:0000256" key="7">
    <source>
        <dbReference type="SAM" id="Phobius"/>
    </source>
</evidence>
<evidence type="ECO:0000259" key="8">
    <source>
        <dbReference type="PROSITE" id="PS50850"/>
    </source>
</evidence>
<feature type="transmembrane region" description="Helical" evidence="7">
    <location>
        <begin position="358"/>
        <end position="380"/>
    </location>
</feature>
<feature type="transmembrane region" description="Helical" evidence="7">
    <location>
        <begin position="56"/>
        <end position="76"/>
    </location>
</feature>
<feature type="transmembrane region" description="Helical" evidence="7">
    <location>
        <begin position="317"/>
        <end position="337"/>
    </location>
</feature>
<proteinExistence type="predicted"/>
<dbReference type="InterPro" id="IPR050171">
    <property type="entry name" value="MFS_Transporters"/>
</dbReference>
<keyword evidence="10" id="KW-1185">Reference proteome</keyword>
<keyword evidence="3" id="KW-1003">Cell membrane</keyword>
<protein>
    <submittedName>
        <fullName evidence="9">MFS transporter</fullName>
    </submittedName>
</protein>
<evidence type="ECO:0000256" key="4">
    <source>
        <dbReference type="ARBA" id="ARBA00022692"/>
    </source>
</evidence>
<feature type="transmembrane region" description="Helical" evidence="7">
    <location>
        <begin position="30"/>
        <end position="50"/>
    </location>
</feature>
<reference evidence="9 10" key="1">
    <citation type="submission" date="2023-02" db="EMBL/GenBank/DDBJ databases">
        <authorList>
            <person name="Mo P."/>
        </authorList>
    </citation>
    <scope>NUCLEOTIDE SEQUENCE [LARGE SCALE GENOMIC DNA]</scope>
    <source>
        <strain evidence="9 10">HUAS 3</strain>
    </source>
</reference>
<sequence length="419" mass="43488">MSGTGRVTRLLTALRAPGDHRQQLLARATLVNTIGMGMFLSAGTIFLIKFTGLSPAAVGAGLTIGSLVGVGAGVLIGDLADRRGSREVLIAATLLEAVGSICLLLVNNLWTLIAVAALAAIGRAGSGSARGALIGVLAEEGKGAKLRSYLRAVTNVGLAVGMLAAAVALAIDTRPAYFFLIITDAVTFVLAAVILSRLAHVPPTRVAKVTDSVEKERKWIALGDRHYLGLTIASSVASLQYWVLVHALPAWIVFRTDAPRSMAALVLFVGAIFVAVMQVPATRSIDGPRSAARLITISGPFFLVAWVMMALSSGTSAWVAVVLLVVAVLVHSLAEVWQAGGTFELSFALAQPEALGQYQGVMGFGESLAAAVAPVIVLTLCLDGGMYGWVALGVVVSVAGFVCALIEKHWSRSRAVVAS</sequence>
<comment type="subcellular location">
    <subcellularLocation>
        <location evidence="1">Cell membrane</location>
        <topology evidence="1">Multi-pass membrane protein</topology>
    </subcellularLocation>
</comment>